<keyword evidence="3 5" id="KW-1133">Transmembrane helix</keyword>
<comment type="subcellular location">
    <subcellularLocation>
        <location evidence="1">Membrane</location>
        <topology evidence="1">Single-pass membrane protein</topology>
    </subcellularLocation>
</comment>
<dbReference type="PANTHER" id="PTHR36985:SF1">
    <property type="entry name" value="TRANSLOCATION AND ASSEMBLY MODULE SUBUNIT TAMB"/>
    <property type="match status" value="1"/>
</dbReference>
<gene>
    <name evidence="7" type="ORF">ILT43_05945</name>
</gene>
<keyword evidence="2 5" id="KW-0812">Transmembrane</keyword>
<proteinExistence type="predicted"/>
<keyword evidence="4 5" id="KW-0472">Membrane</keyword>
<name>A0ABS2D4R6_9SPHN</name>
<dbReference type="InterPro" id="IPR007452">
    <property type="entry name" value="TamB_C"/>
</dbReference>
<dbReference type="EMBL" id="JAFEMC010000001">
    <property type="protein sequence ID" value="MBM6575907.1"/>
    <property type="molecule type" value="Genomic_DNA"/>
</dbReference>
<organism evidence="7 8">
    <name type="scientific">Sphingomonas longa</name>
    <dbReference type="NCBI Taxonomy" id="2778730"/>
    <lineage>
        <taxon>Bacteria</taxon>
        <taxon>Pseudomonadati</taxon>
        <taxon>Pseudomonadota</taxon>
        <taxon>Alphaproteobacteria</taxon>
        <taxon>Sphingomonadales</taxon>
        <taxon>Sphingomonadaceae</taxon>
        <taxon>Sphingomonas</taxon>
    </lineage>
</organism>
<evidence type="ECO:0000256" key="2">
    <source>
        <dbReference type="ARBA" id="ARBA00022692"/>
    </source>
</evidence>
<feature type="domain" description="Translocation and assembly module TamB C-terminal" evidence="6">
    <location>
        <begin position="1077"/>
        <end position="1425"/>
    </location>
</feature>
<protein>
    <submittedName>
        <fullName evidence="7">Translocation/assembly module TamB domain-containing protein</fullName>
    </submittedName>
</protein>
<evidence type="ECO:0000256" key="3">
    <source>
        <dbReference type="ARBA" id="ARBA00022989"/>
    </source>
</evidence>
<evidence type="ECO:0000256" key="4">
    <source>
        <dbReference type="ARBA" id="ARBA00023136"/>
    </source>
</evidence>
<feature type="transmembrane region" description="Helical" evidence="5">
    <location>
        <begin position="36"/>
        <end position="55"/>
    </location>
</feature>
<dbReference type="RefSeq" id="WP_204196019.1">
    <property type="nucleotide sequence ID" value="NZ_JAFEMC010000001.1"/>
</dbReference>
<dbReference type="PANTHER" id="PTHR36985">
    <property type="entry name" value="TRANSLOCATION AND ASSEMBLY MODULE SUBUNIT TAMB"/>
    <property type="match status" value="1"/>
</dbReference>
<dbReference type="Proteomes" id="UP000763641">
    <property type="component" value="Unassembled WGS sequence"/>
</dbReference>
<keyword evidence="8" id="KW-1185">Reference proteome</keyword>
<evidence type="ECO:0000313" key="7">
    <source>
        <dbReference type="EMBL" id="MBM6575907.1"/>
    </source>
</evidence>
<evidence type="ECO:0000259" key="6">
    <source>
        <dbReference type="Pfam" id="PF04357"/>
    </source>
</evidence>
<evidence type="ECO:0000256" key="1">
    <source>
        <dbReference type="ARBA" id="ARBA00004167"/>
    </source>
</evidence>
<dbReference type="Pfam" id="PF04357">
    <property type="entry name" value="TamB"/>
    <property type="match status" value="1"/>
</dbReference>
<accession>A0ABS2D4R6</accession>
<comment type="caution">
    <text evidence="7">The sequence shown here is derived from an EMBL/GenBank/DDBJ whole genome shotgun (WGS) entry which is preliminary data.</text>
</comment>
<evidence type="ECO:0000313" key="8">
    <source>
        <dbReference type="Proteomes" id="UP000763641"/>
    </source>
</evidence>
<sequence length="1425" mass="149107">MAEETPVTQPSSASTSSTSHEVVIERRPLWQRILKWLGIAILGLIVLVLLVLFGINTDPGRRFVADQIGGYTTASGLNIKVGRIDGSLYGQMTLSDLRVSDTQGVFLDSPKLAVDWRPFAFASNHVDVRSLEAGTVTMRRKPVLKPTPSDPNAPLLPDLDIDVNRLKVGRFMLAAPVTGQAHILSIDGVVHIADRRAQLVANAAALRGPGVAGGDRLALKIDAVPDRNTLDVDLKLQAPTGGVVATMGSLKQPLTVSVDGRGSWASWQGRALATLGGGPLANLNLTAKNGHIEVRGTTRPGLYLEGPVERLTAPELQVAIDTTLNDRKADTRVTLKSDALAVDAGGLLDLANSRFGNFAVNARLLTPGAIAPNLRGRDVNARVVLDGAFATPTVDYKVSAAAIGFGEMGVENLYAEGLARVNSDRILVPVNARARRVVGLNAAVGGLANNVRINGDFAISMPNILSDNLRIRSDNIDATAIVVANMQTGRYTGALKGRVNNYRVDSVGILNITTDAKLVPGPKGGFGITGRVAAQTTQLFNDGARNFLGGNAVVRADIGYSPEGVVTFRNLRMNAPQFRITRGQGRFDPKNGEVAVDADAFSTQYGPLFARITGSATAPVVVLRAPRPGVGVGLVDLNARVVGRGGAYAVTASGGTNYGPFTADVLVRPGAQLAVDVRRVVFAGITANGRVVQTAAGPFAGALLFNGRGMNGNVKLANQGGYQRADVAARAYNATVPGQVDFTIGRAIVDASVVVFPNAPQVIADVQLADTRYGPTVIQSARAKVNYVGGRGSAQALLTGSNGVPFRVAMNARLSPNDYLVALQGMANSITFKTANPARIRADRGTYRLAPTRIDFGAGQGGGGGGSVRLAGAYGSATTAQVRLDRLDLSIASAFVPNLGVSGTATGSLDYAQASGASFPTADARITVSQFRRTGLAAISTPVDVVFAGRLQGDGGEARALVKSGPTVVGRMLATLRPLPPGAGSWMTRLMSAPLAGGIRYNGPSSLLFSFAALPNQQLTGPIAVAADFGGRVSAPRLNGLIRADNLTYDNETYGTRLSRMQLAGRFNNDRLEITTLNARAGDGTVQAKGSIGLAADSGYPIDLTATLDNARLANSDALAATSSGTVRLTNGPQGGLIQGELTIPNARYQIIRQGQAEVPELTGIRRRSQIRIARPTDRPVPATPPGLFKLDLRVRAENQLFVSGMGLESEWEMDLRIGGTSAAPVITGGLDLVRGTYSFSGKRFDVNRGTIRFRGGALTDPDINIQATTTTDGITAVINVTGTGQRPQISFTSTPNLPQDEVLSRLLFGTNPENLSATEAIQLASALNSLRGSGGGGLNPLGKLRSATGFDRLRVLGADEATGRGTSLAAGKYLTDNIYVEIVTDARGFTATQLEIALTKALSLLTSTGSFGGSSGSLRYSKDY</sequence>
<reference evidence="7 8" key="1">
    <citation type="submission" date="2020-12" db="EMBL/GenBank/DDBJ databases">
        <title>Sphingomonas sp.</title>
        <authorList>
            <person name="Kim M.K."/>
        </authorList>
    </citation>
    <scope>NUCLEOTIDE SEQUENCE [LARGE SCALE GENOMIC DNA]</scope>
    <source>
        <strain evidence="7 8">BT552</strain>
    </source>
</reference>
<evidence type="ECO:0000256" key="5">
    <source>
        <dbReference type="SAM" id="Phobius"/>
    </source>
</evidence>